<dbReference type="Pfam" id="PF04991">
    <property type="entry name" value="LicD"/>
    <property type="match status" value="1"/>
</dbReference>
<proteinExistence type="predicted"/>
<dbReference type="InterPro" id="IPR007074">
    <property type="entry name" value="LicD/FKTN/FKRP_NTP_transf"/>
</dbReference>
<name>A0A8S4N5J9_OWEFU</name>
<dbReference type="GO" id="GO:0016020">
    <property type="term" value="C:membrane"/>
    <property type="evidence" value="ECO:0007669"/>
    <property type="project" value="UniProtKB-SubCell"/>
</dbReference>
<keyword evidence="2" id="KW-0812">Transmembrane</keyword>
<sequence>MRKVHVLFILAIVSVLYLLIQFFFAKDVSQHKRQLYEVPNKPKKPYDATDIISELESHPADINTAHVSYTDIKLFVKLSKDHGLHLFVVDPVILGQVMSSNTSHEDCKYLCHSKLVTSFGVLSTGWKSQGFRLEDFKASGFDVISLASNDPRSNVIDSLTHKEIPSHYMFSRSRTHVIHVVVFHERSNSYLWHAPIKWSLNEVMVVGRSKVKLSDLTFGINAGAYDKFEVVKVFMDHLQLYAPRYPLVFLHQVPYSRFIECNHSRADSFHSNYGISSDPEAFKFKSNARKLLAVAKEILDQLGIRFWLSSGTCLGWYRQCDIIPYSKDVDIGIWIKDYKSNMISAFEMNALQLKHLFGKVEDSFELSFQQGGLKLDVFFFYTESDYMWNGGTQAKTGNKYKYIFPKFDLCWTELLDLKVRVPCQTESYIQANYGKNWIVPVKEWDWKKSPPNVRENGRWSTKEWDKVIQLYEINKNE</sequence>
<evidence type="ECO:0008006" key="9">
    <source>
        <dbReference type="Google" id="ProtNLM"/>
    </source>
</evidence>
<keyword evidence="3" id="KW-1133">Transmembrane helix</keyword>
<feature type="domain" description="Ribitol-5-phosphate transferase FKTN N-terminal" evidence="6">
    <location>
        <begin position="67"/>
        <end position="288"/>
    </location>
</feature>
<evidence type="ECO:0000313" key="8">
    <source>
        <dbReference type="Proteomes" id="UP000749559"/>
    </source>
</evidence>
<dbReference type="InterPro" id="IPR045587">
    <property type="entry name" value="FKTN_N"/>
</dbReference>
<dbReference type="InterPro" id="IPR009644">
    <property type="entry name" value="FKTN/MNN4/W02B3.4-1"/>
</dbReference>
<evidence type="ECO:0000259" key="6">
    <source>
        <dbReference type="Pfam" id="PF19737"/>
    </source>
</evidence>
<dbReference type="PANTHER" id="PTHR15407">
    <property type="entry name" value="FUKUTIN-RELATED"/>
    <property type="match status" value="1"/>
</dbReference>
<accession>A0A8S4N5J9</accession>
<keyword evidence="8" id="KW-1185">Reference proteome</keyword>
<keyword evidence="4" id="KW-0472">Membrane</keyword>
<evidence type="ECO:0000259" key="5">
    <source>
        <dbReference type="Pfam" id="PF04991"/>
    </source>
</evidence>
<organism evidence="7 8">
    <name type="scientific">Owenia fusiformis</name>
    <name type="common">Polychaete worm</name>
    <dbReference type="NCBI Taxonomy" id="6347"/>
    <lineage>
        <taxon>Eukaryota</taxon>
        <taxon>Metazoa</taxon>
        <taxon>Spiralia</taxon>
        <taxon>Lophotrochozoa</taxon>
        <taxon>Annelida</taxon>
        <taxon>Polychaeta</taxon>
        <taxon>Sedentaria</taxon>
        <taxon>Canalipalpata</taxon>
        <taxon>Sabellida</taxon>
        <taxon>Oweniida</taxon>
        <taxon>Oweniidae</taxon>
        <taxon>Owenia</taxon>
    </lineage>
</organism>
<dbReference type="PANTHER" id="PTHR15407:SF28">
    <property type="entry name" value="RIBITOL-5-PHOSPHATE TRANSFERASE FKTN"/>
    <property type="match status" value="1"/>
</dbReference>
<protein>
    <recommendedName>
        <fullName evidence="9">Fukutin</fullName>
    </recommendedName>
</protein>
<feature type="domain" description="LicD/FKTN/FKRP nucleotidyltransferase" evidence="5">
    <location>
        <begin position="302"/>
        <end position="348"/>
    </location>
</feature>
<dbReference type="AlphaFoldDB" id="A0A8S4N5J9"/>
<dbReference type="EMBL" id="CAIIXF020000001">
    <property type="protein sequence ID" value="CAH1775719.1"/>
    <property type="molecule type" value="Genomic_DNA"/>
</dbReference>
<evidence type="ECO:0000313" key="7">
    <source>
        <dbReference type="EMBL" id="CAH1775719.1"/>
    </source>
</evidence>
<evidence type="ECO:0000256" key="4">
    <source>
        <dbReference type="ARBA" id="ARBA00023136"/>
    </source>
</evidence>
<dbReference type="GO" id="GO:0009100">
    <property type="term" value="P:glycoprotein metabolic process"/>
    <property type="evidence" value="ECO:0007669"/>
    <property type="project" value="UniProtKB-ARBA"/>
</dbReference>
<comment type="subcellular location">
    <subcellularLocation>
        <location evidence="1">Membrane</location>
        <topology evidence="1">Single-pass membrane protein</topology>
    </subcellularLocation>
</comment>
<reference evidence="7" key="1">
    <citation type="submission" date="2022-03" db="EMBL/GenBank/DDBJ databases">
        <authorList>
            <person name="Martin C."/>
        </authorList>
    </citation>
    <scope>NUCLEOTIDE SEQUENCE</scope>
</reference>
<gene>
    <name evidence="7" type="ORF">OFUS_LOCUS2984</name>
</gene>
<dbReference type="Proteomes" id="UP000749559">
    <property type="component" value="Unassembled WGS sequence"/>
</dbReference>
<evidence type="ECO:0000256" key="3">
    <source>
        <dbReference type="ARBA" id="ARBA00022989"/>
    </source>
</evidence>
<comment type="caution">
    <text evidence="7">The sequence shown here is derived from an EMBL/GenBank/DDBJ whole genome shotgun (WGS) entry which is preliminary data.</text>
</comment>
<dbReference type="OrthoDB" id="6046095at2759"/>
<evidence type="ECO:0000256" key="1">
    <source>
        <dbReference type="ARBA" id="ARBA00004167"/>
    </source>
</evidence>
<dbReference type="Pfam" id="PF19737">
    <property type="entry name" value="FKTN_N"/>
    <property type="match status" value="1"/>
</dbReference>
<evidence type="ECO:0000256" key="2">
    <source>
        <dbReference type="ARBA" id="ARBA00022692"/>
    </source>
</evidence>